<dbReference type="Pfam" id="PF19289">
    <property type="entry name" value="PmbA_TldD_3rd"/>
    <property type="match status" value="1"/>
</dbReference>
<accession>A0A0K8MDJ3</accession>
<dbReference type="Proteomes" id="UP000036771">
    <property type="component" value="Unassembled WGS sequence"/>
</dbReference>
<dbReference type="InterPro" id="IPR036059">
    <property type="entry name" value="TldD/PmbA_sf"/>
</dbReference>
<dbReference type="GO" id="GO:0006508">
    <property type="term" value="P:proteolysis"/>
    <property type="evidence" value="ECO:0007669"/>
    <property type="project" value="InterPro"/>
</dbReference>
<organism evidence="2 3">
    <name type="scientific">Caedimonas varicaedens</name>
    <dbReference type="NCBI Taxonomy" id="1629334"/>
    <lineage>
        <taxon>Bacteria</taxon>
        <taxon>Pseudomonadati</taxon>
        <taxon>Pseudomonadota</taxon>
        <taxon>Alphaproteobacteria</taxon>
        <taxon>Holosporales</taxon>
        <taxon>Caedimonadaceae</taxon>
        <taxon>Caedimonas</taxon>
    </lineage>
</organism>
<name>A0A0K8MDJ3_9PROT</name>
<gene>
    <name evidence="2" type="ORF">Cva_01189</name>
</gene>
<evidence type="ECO:0000259" key="1">
    <source>
        <dbReference type="Pfam" id="PF19289"/>
    </source>
</evidence>
<comment type="caution">
    <text evidence="2">The sequence shown here is derived from an EMBL/GenBank/DDBJ whole genome shotgun (WGS) entry which is preliminary data.</text>
</comment>
<protein>
    <submittedName>
        <fullName evidence="2">Putative modulator of DNA gyrase</fullName>
    </submittedName>
</protein>
<dbReference type="STRING" id="1629334.Cva_01189"/>
<dbReference type="InterPro" id="IPR045569">
    <property type="entry name" value="Metalloprtase-TldD/E_C"/>
</dbReference>
<reference evidence="2 3" key="1">
    <citation type="submission" date="2015-03" db="EMBL/GenBank/DDBJ databases">
        <title>Caedibacter varicaedens, whole genome shotgun sequence.</title>
        <authorList>
            <person name="Suzuki H."/>
            <person name="Dapper A.L."/>
            <person name="Gibson A.K."/>
            <person name="Jackson C."/>
            <person name="Lee H."/>
            <person name="Pejaver V.R."/>
            <person name="Doak T."/>
            <person name="Lynch M."/>
        </authorList>
    </citation>
    <scope>NUCLEOTIDE SEQUENCE [LARGE SCALE GENOMIC DNA]</scope>
</reference>
<proteinExistence type="predicted"/>
<dbReference type="PANTHER" id="PTHR43666:SF1">
    <property type="entry name" value="CONSERVED PROTEIN"/>
    <property type="match status" value="1"/>
</dbReference>
<dbReference type="EMBL" id="BBVC01000065">
    <property type="protein sequence ID" value="GAO98527.1"/>
    <property type="molecule type" value="Genomic_DNA"/>
</dbReference>
<dbReference type="SUPFAM" id="SSF111283">
    <property type="entry name" value="Putative modulator of DNA gyrase, PmbA/TldD"/>
    <property type="match status" value="1"/>
</dbReference>
<dbReference type="OrthoDB" id="9803618at2"/>
<dbReference type="AlphaFoldDB" id="A0A0K8MDJ3"/>
<dbReference type="PANTHER" id="PTHR43666">
    <property type="entry name" value="TLDD PROTEIN"/>
    <property type="match status" value="1"/>
</dbReference>
<keyword evidence="3" id="KW-1185">Reference proteome</keyword>
<dbReference type="GO" id="GO:0008237">
    <property type="term" value="F:metallopeptidase activity"/>
    <property type="evidence" value="ECO:0007669"/>
    <property type="project" value="InterPro"/>
</dbReference>
<evidence type="ECO:0000313" key="2">
    <source>
        <dbReference type="EMBL" id="GAO98527.1"/>
    </source>
</evidence>
<sequence>MNQKNWHAVITKLLNELREGESLAVSLAAEDSLFVRMTQAKVRQSSEIEQGFAEISFFKNNRNVKFTLPFTFQHDEDLKVALNALNRCREEAEHFPEDPFIQLPVNDGRFQQVAGEKISRYTLTEQCLSKVKGQDFTGLLAAGEMVRANMNSSGLEQWFETSTFSVDFSFYTQNQQTVKGLYGGRQWQDQDYNDLISRKLLQLDYLNHPLKTLEKGKYRTYFSPSAVAGLLQILSWRGVSREAYQRGDCALKKLVDREKTLSPFFSLRENFSSGEIPRFNEIGEIASELFPLIEQGDYKNLLCSSRSAKEYSLASNFANSSEALRAPEILSGTLSSENIMKELGTGLYVSHLHYLNWSDIQQGRITGMTRFGCFWIENGEIVAPVKDMRFDESLYHFWGQGLIGFTDKAETLPEIGTYVQRDLGTLKAPGMLVDNFTFVSAG</sequence>
<evidence type="ECO:0000313" key="3">
    <source>
        <dbReference type="Proteomes" id="UP000036771"/>
    </source>
</evidence>
<feature type="domain" description="Metalloprotease TldD/E C-terminal" evidence="1">
    <location>
        <begin position="216"/>
        <end position="438"/>
    </location>
</feature>